<sequence>MNEIFGIPSHPLIVHASVVLLPLALVGVILCLVRPSWRSALIYPTVVLGGIGAFTAILATQSGEWLQERVQDSQLVSNHQQLGEMARNFAILFAGALLVWGVRELVVVNETIKSGFLKDFLSPKWMGTLITVGLVLFGTLTTVWIVQAGHSGAKAAWHGKVGAPRPGSGENGGG</sequence>
<keyword evidence="1" id="KW-0812">Transmembrane</keyword>
<keyword evidence="1" id="KW-1133">Transmembrane helix</keyword>
<proteinExistence type="predicted"/>
<protein>
    <submittedName>
        <fullName evidence="3">Unannotated protein</fullName>
    </submittedName>
</protein>
<keyword evidence="1" id="KW-0472">Membrane</keyword>
<dbReference type="Pfam" id="PF09990">
    <property type="entry name" value="DUF2231"/>
    <property type="match status" value="1"/>
</dbReference>
<feature type="transmembrane region" description="Helical" evidence="1">
    <location>
        <begin position="40"/>
        <end position="59"/>
    </location>
</feature>
<name>A0A6J7ES90_9ZZZZ</name>
<evidence type="ECO:0000313" key="3">
    <source>
        <dbReference type="EMBL" id="CAB4882323.1"/>
    </source>
</evidence>
<organism evidence="3">
    <name type="scientific">freshwater metagenome</name>
    <dbReference type="NCBI Taxonomy" id="449393"/>
    <lineage>
        <taxon>unclassified sequences</taxon>
        <taxon>metagenomes</taxon>
        <taxon>ecological metagenomes</taxon>
    </lineage>
</organism>
<reference evidence="3" key="1">
    <citation type="submission" date="2020-05" db="EMBL/GenBank/DDBJ databases">
        <authorList>
            <person name="Chiriac C."/>
            <person name="Salcher M."/>
            <person name="Ghai R."/>
            <person name="Kavagutti S V."/>
        </authorList>
    </citation>
    <scope>NUCLEOTIDE SEQUENCE</scope>
</reference>
<accession>A0A6J7ES90</accession>
<dbReference type="InterPro" id="IPR019251">
    <property type="entry name" value="DUF2231_TM"/>
</dbReference>
<dbReference type="EMBL" id="CAFBLU010000045">
    <property type="protein sequence ID" value="CAB4882323.1"/>
    <property type="molecule type" value="Genomic_DNA"/>
</dbReference>
<feature type="domain" description="DUF2231" evidence="2">
    <location>
        <begin position="6"/>
        <end position="163"/>
    </location>
</feature>
<feature type="transmembrane region" description="Helical" evidence="1">
    <location>
        <begin position="12"/>
        <end position="33"/>
    </location>
</feature>
<gene>
    <name evidence="3" type="ORF">UFOPK3444_01556</name>
</gene>
<feature type="transmembrane region" description="Helical" evidence="1">
    <location>
        <begin position="127"/>
        <end position="146"/>
    </location>
</feature>
<feature type="transmembrane region" description="Helical" evidence="1">
    <location>
        <begin position="85"/>
        <end position="106"/>
    </location>
</feature>
<dbReference type="AlphaFoldDB" id="A0A6J7ES90"/>
<evidence type="ECO:0000259" key="2">
    <source>
        <dbReference type="Pfam" id="PF09990"/>
    </source>
</evidence>
<evidence type="ECO:0000256" key="1">
    <source>
        <dbReference type="SAM" id="Phobius"/>
    </source>
</evidence>